<protein>
    <submittedName>
        <fullName evidence="1">Uncharacterized protein</fullName>
    </submittedName>
</protein>
<evidence type="ECO:0000313" key="1">
    <source>
        <dbReference type="EMBL" id="QTA84154.1"/>
    </source>
</evidence>
<dbReference type="AlphaFoldDB" id="A0A975BED0"/>
<reference evidence="1" key="1">
    <citation type="journal article" date="2021" name="Microb. Physiol.">
        <title>Proteogenomic Insights into the Physiology of Marine, Sulfate-Reducing, Filamentous Desulfonema limicola and Desulfonema magnum.</title>
        <authorList>
            <person name="Schnaars V."/>
            <person name="Wohlbrand L."/>
            <person name="Scheve S."/>
            <person name="Hinrichs C."/>
            <person name="Reinhardt R."/>
            <person name="Rabus R."/>
        </authorList>
    </citation>
    <scope>NUCLEOTIDE SEQUENCE</scope>
    <source>
        <strain evidence="1">4be13</strain>
    </source>
</reference>
<evidence type="ECO:0000313" key="2">
    <source>
        <dbReference type="Proteomes" id="UP000663722"/>
    </source>
</evidence>
<keyword evidence="2" id="KW-1185">Reference proteome</keyword>
<sequence>MTDPVNGPSYNFSAPRTDPVGHFFNDMVTYYIWGNPPDDPSNFIERITGTYDGPCPYGN</sequence>
<proteinExistence type="predicted"/>
<dbReference type="EMBL" id="CP061800">
    <property type="protein sequence ID" value="QTA84154.1"/>
    <property type="molecule type" value="Genomic_DNA"/>
</dbReference>
<organism evidence="1 2">
    <name type="scientific">Desulfonema magnum</name>
    <dbReference type="NCBI Taxonomy" id="45655"/>
    <lineage>
        <taxon>Bacteria</taxon>
        <taxon>Pseudomonadati</taxon>
        <taxon>Thermodesulfobacteriota</taxon>
        <taxon>Desulfobacteria</taxon>
        <taxon>Desulfobacterales</taxon>
        <taxon>Desulfococcaceae</taxon>
        <taxon>Desulfonema</taxon>
    </lineage>
</organism>
<dbReference type="KEGG" id="dmm:dnm_001470"/>
<gene>
    <name evidence="1" type="ORF">dnm_001470</name>
</gene>
<accession>A0A975BED0</accession>
<dbReference type="Proteomes" id="UP000663722">
    <property type="component" value="Chromosome"/>
</dbReference>
<name>A0A975BED0_9BACT</name>